<evidence type="ECO:0000313" key="6">
    <source>
        <dbReference type="EMBL" id="KAH0919013.1"/>
    </source>
</evidence>
<evidence type="ECO:0000256" key="3">
    <source>
        <dbReference type="ARBA" id="ARBA00022786"/>
    </source>
</evidence>
<gene>
    <name evidence="6" type="ORF">HID58_026673</name>
</gene>
<comment type="caution">
    <text evidence="6">The sequence shown here is derived from an EMBL/GenBank/DDBJ whole genome shotgun (WGS) entry which is preliminary data.</text>
</comment>
<dbReference type="InterPro" id="IPR036296">
    <property type="entry name" value="SKP1-like_dim_sf"/>
</dbReference>
<dbReference type="SUPFAM" id="SSF81382">
    <property type="entry name" value="Skp1 dimerisation domain-like"/>
    <property type="match status" value="1"/>
</dbReference>
<keyword evidence="7" id="KW-1185">Reference proteome</keyword>
<dbReference type="InterPro" id="IPR001232">
    <property type="entry name" value="SKP1-like"/>
</dbReference>
<dbReference type="PANTHER" id="PTHR11165">
    <property type="entry name" value="SKP1"/>
    <property type="match status" value="1"/>
</dbReference>
<dbReference type="Proteomes" id="UP000824890">
    <property type="component" value="Unassembled WGS sequence"/>
</dbReference>
<dbReference type="SMART" id="SM00512">
    <property type="entry name" value="Skp1"/>
    <property type="match status" value="1"/>
</dbReference>
<dbReference type="InterPro" id="IPR016072">
    <property type="entry name" value="Skp1_comp_dimer"/>
</dbReference>
<comment type="pathway">
    <text evidence="1">Protein modification; protein ubiquitination.</text>
</comment>
<keyword evidence="3" id="KW-0833">Ubl conjugation pathway</keyword>
<evidence type="ECO:0000256" key="4">
    <source>
        <dbReference type="SAM" id="MobiDB-lite"/>
    </source>
</evidence>
<evidence type="ECO:0000256" key="2">
    <source>
        <dbReference type="ARBA" id="ARBA00009993"/>
    </source>
</evidence>
<dbReference type="Pfam" id="PF01466">
    <property type="entry name" value="Skp1"/>
    <property type="match status" value="1"/>
</dbReference>
<evidence type="ECO:0000259" key="5">
    <source>
        <dbReference type="Pfam" id="PF01466"/>
    </source>
</evidence>
<evidence type="ECO:0000313" key="7">
    <source>
        <dbReference type="Proteomes" id="UP000824890"/>
    </source>
</evidence>
<proteinExistence type="inferred from homology"/>
<dbReference type="Gene3D" id="3.30.710.10">
    <property type="entry name" value="Potassium Channel Kv1.1, Chain A"/>
    <property type="match status" value="1"/>
</dbReference>
<feature type="region of interest" description="Disordered" evidence="4">
    <location>
        <begin position="219"/>
        <end position="243"/>
    </location>
</feature>
<accession>A0ABQ8CQZ8</accession>
<comment type="similarity">
    <text evidence="2">Belongs to the SKP1 family.</text>
</comment>
<dbReference type="InterPro" id="IPR016897">
    <property type="entry name" value="SKP1"/>
</dbReference>
<sequence length="454" mass="51559">MSEADMAIIKPEMMMKSYIWLETTDGSIQQVEQEIAMYCPMICHEVLQKGLGAGSSKNCAISLPQRVNPAMLSLILDYCRFHQVPGRSNKERKVHDEKFIRMDTKRLCELASAADSLQLKPLVDLSSRALARIIEGKTPEEIREIFHLPDDLTEEEKLEPLKNLMDDPRIRLLNRLYAKKRKELKEREKLKGKEVEERVDERSVDDLLSFINGKDHKVVKTSKSKKKNKKRKEHKNKVSHNLHSKQQGVQIVDETASSLGGVSNLPSMEEDIFSLKTDSEDGYVDDGMDPVLKEMLDRTRKAACALFHKRQWGYKAINRCDQDFAALCSLPSSSSSSVAFQVMLGSLILLMVFGWQVPEFCGVTVKGNSRVRISGLTGTEGGDEWFDLSYIILDEASDPPKYDNVPADREELVGDVLSFTLLFPFELQLCISELELTLRGHKPLYAHIIELREL</sequence>
<dbReference type="EMBL" id="JAGKQM010000007">
    <property type="protein sequence ID" value="KAH0919013.1"/>
    <property type="molecule type" value="Genomic_DNA"/>
</dbReference>
<dbReference type="InterPro" id="IPR011333">
    <property type="entry name" value="SKP1/BTB/POZ_sf"/>
</dbReference>
<protein>
    <recommendedName>
        <fullName evidence="5">SKP1 component dimerisation domain-containing protein</fullName>
    </recommendedName>
</protein>
<name>A0ABQ8CQZ8_BRANA</name>
<organism evidence="6 7">
    <name type="scientific">Brassica napus</name>
    <name type="common">Rape</name>
    <dbReference type="NCBI Taxonomy" id="3708"/>
    <lineage>
        <taxon>Eukaryota</taxon>
        <taxon>Viridiplantae</taxon>
        <taxon>Streptophyta</taxon>
        <taxon>Embryophyta</taxon>
        <taxon>Tracheophyta</taxon>
        <taxon>Spermatophyta</taxon>
        <taxon>Magnoliopsida</taxon>
        <taxon>eudicotyledons</taxon>
        <taxon>Gunneridae</taxon>
        <taxon>Pentapetalae</taxon>
        <taxon>rosids</taxon>
        <taxon>malvids</taxon>
        <taxon>Brassicales</taxon>
        <taxon>Brassicaceae</taxon>
        <taxon>Brassiceae</taxon>
        <taxon>Brassica</taxon>
    </lineage>
</organism>
<feature type="domain" description="SKP1 component dimerisation" evidence="5">
    <location>
        <begin position="120"/>
        <end position="157"/>
    </location>
</feature>
<reference evidence="6 7" key="1">
    <citation type="submission" date="2021-05" db="EMBL/GenBank/DDBJ databases">
        <title>Genome Assembly of Synthetic Allotetraploid Brassica napus Reveals Homoeologous Exchanges between Subgenomes.</title>
        <authorList>
            <person name="Davis J.T."/>
        </authorList>
    </citation>
    <scope>NUCLEOTIDE SEQUENCE [LARGE SCALE GENOMIC DNA]</scope>
    <source>
        <strain evidence="7">cv. Da-Ae</strain>
        <tissue evidence="6">Seedling</tissue>
    </source>
</reference>
<evidence type="ECO:0000256" key="1">
    <source>
        <dbReference type="ARBA" id="ARBA00004906"/>
    </source>
</evidence>
<dbReference type="SUPFAM" id="SSF54695">
    <property type="entry name" value="POZ domain"/>
    <property type="match status" value="1"/>
</dbReference>